<dbReference type="AlphaFoldDB" id="A0A7J6KY82"/>
<dbReference type="OrthoDB" id="417208at2759"/>
<accession>A0A7J6KY82</accession>
<evidence type="ECO:0000256" key="1">
    <source>
        <dbReference type="SAM" id="MobiDB-lite"/>
    </source>
</evidence>
<reference evidence="2 3" key="1">
    <citation type="submission" date="2020-04" db="EMBL/GenBank/DDBJ databases">
        <title>Perkinsus chesapeaki whole genome sequence.</title>
        <authorList>
            <person name="Bogema D.R."/>
        </authorList>
    </citation>
    <scope>NUCLEOTIDE SEQUENCE [LARGE SCALE GENOMIC DNA]</scope>
    <source>
        <strain evidence="2">ATCC PRA-425</strain>
    </source>
</reference>
<dbReference type="EMBL" id="JAAPAO010000953">
    <property type="protein sequence ID" value="KAF4652188.1"/>
    <property type="molecule type" value="Genomic_DNA"/>
</dbReference>
<protein>
    <submittedName>
        <fullName evidence="2">Uncharacterized protein</fullName>
    </submittedName>
</protein>
<comment type="caution">
    <text evidence="2">The sequence shown here is derived from an EMBL/GenBank/DDBJ whole genome shotgun (WGS) entry which is preliminary data.</text>
</comment>
<evidence type="ECO:0000313" key="3">
    <source>
        <dbReference type="Proteomes" id="UP000591131"/>
    </source>
</evidence>
<evidence type="ECO:0000313" key="2">
    <source>
        <dbReference type="EMBL" id="KAF4652188.1"/>
    </source>
</evidence>
<feature type="compositionally biased region" description="Basic and acidic residues" evidence="1">
    <location>
        <begin position="54"/>
        <end position="71"/>
    </location>
</feature>
<proteinExistence type="predicted"/>
<name>A0A7J6KY82_PERCH</name>
<dbReference type="Proteomes" id="UP000591131">
    <property type="component" value="Unassembled WGS sequence"/>
</dbReference>
<feature type="non-terminal residue" evidence="2">
    <location>
        <position position="1"/>
    </location>
</feature>
<feature type="region of interest" description="Disordered" evidence="1">
    <location>
        <begin position="18"/>
        <end position="93"/>
    </location>
</feature>
<sequence>IDNALSVMQQQALVIQAPPTCPIPPAPAYYEDDSALDEPNNRPKLHKKGLSRGEMIRRQRESQRKGGKSDKDTDEEMNRDEQHPRRNLGINRVVQKHLGIGSARKGGGKGFGAAGGARPAFRMSEENSLLLPAPVWYDKGAYLESATSGNKICRNFEARCPQNIRIGGTIGDRGLRTLEGFPLSYILGKWIRAR</sequence>
<organism evidence="2 3">
    <name type="scientific">Perkinsus chesapeaki</name>
    <name type="common">Clam parasite</name>
    <name type="synonym">Perkinsus andrewsi</name>
    <dbReference type="NCBI Taxonomy" id="330153"/>
    <lineage>
        <taxon>Eukaryota</taxon>
        <taxon>Sar</taxon>
        <taxon>Alveolata</taxon>
        <taxon>Perkinsozoa</taxon>
        <taxon>Perkinsea</taxon>
        <taxon>Perkinsida</taxon>
        <taxon>Perkinsidae</taxon>
        <taxon>Perkinsus</taxon>
    </lineage>
</organism>
<keyword evidence="3" id="KW-1185">Reference proteome</keyword>
<gene>
    <name evidence="2" type="ORF">FOL47_011228</name>
</gene>